<dbReference type="STRING" id="411471.SUBVAR_05160"/>
<keyword evidence="2" id="KW-0689">Ribosomal protein</keyword>
<evidence type="ECO:0000313" key="8">
    <source>
        <dbReference type="Proteomes" id="UP000003438"/>
    </source>
</evidence>
<dbReference type="Pfam" id="PF00575">
    <property type="entry name" value="S1"/>
    <property type="match status" value="1"/>
</dbReference>
<dbReference type="InterPro" id="IPR050437">
    <property type="entry name" value="Ribos_protein_bS1-like"/>
</dbReference>
<feature type="region of interest" description="Disordered" evidence="5">
    <location>
        <begin position="71"/>
        <end position="154"/>
    </location>
</feature>
<dbReference type="Proteomes" id="UP000003438">
    <property type="component" value="Unassembled WGS sequence"/>
</dbReference>
<evidence type="ECO:0000256" key="5">
    <source>
        <dbReference type="SAM" id="MobiDB-lite"/>
    </source>
</evidence>
<dbReference type="GO" id="GO:0005840">
    <property type="term" value="C:ribosome"/>
    <property type="evidence" value="ECO:0007669"/>
    <property type="project" value="UniProtKB-KW"/>
</dbReference>
<keyword evidence="3" id="KW-0687">Ribonucleoprotein</keyword>
<dbReference type="GO" id="GO:0003729">
    <property type="term" value="F:mRNA binding"/>
    <property type="evidence" value="ECO:0007669"/>
    <property type="project" value="TreeGrafter"/>
</dbReference>
<dbReference type="GO" id="GO:0006412">
    <property type="term" value="P:translation"/>
    <property type="evidence" value="ECO:0007669"/>
    <property type="project" value="TreeGrafter"/>
</dbReference>
<dbReference type="GO" id="GO:0003735">
    <property type="term" value="F:structural constituent of ribosome"/>
    <property type="evidence" value="ECO:0007669"/>
    <property type="project" value="TreeGrafter"/>
</dbReference>
<evidence type="ECO:0000313" key="7">
    <source>
        <dbReference type="EMBL" id="EFB76779.1"/>
    </source>
</evidence>
<gene>
    <name evidence="7" type="ORF">SUBVAR_05160</name>
</gene>
<evidence type="ECO:0000259" key="6">
    <source>
        <dbReference type="PROSITE" id="PS50126"/>
    </source>
</evidence>
<dbReference type="HOGENOM" id="CLU_128762_0_0_9"/>
<dbReference type="FunFam" id="2.40.50.140:FF:000103">
    <property type="entry name" value="protein RRP5 homolog"/>
    <property type="match status" value="1"/>
</dbReference>
<dbReference type="EMBL" id="ACBY02000020">
    <property type="protein sequence ID" value="EFB76779.1"/>
    <property type="molecule type" value="Genomic_DNA"/>
</dbReference>
<comment type="caution">
    <text evidence="7">The sequence shown here is derived from an EMBL/GenBank/DDBJ whole genome shotgun (WGS) entry which is preliminary data.</text>
</comment>
<comment type="function">
    <text evidence="4">Binds mRNA; thus facilitating recognition of the initiation point. It is needed to translate mRNA with a short Shine-Dalgarno (SD) purine-rich sequence.</text>
</comment>
<evidence type="ECO:0000256" key="1">
    <source>
        <dbReference type="ARBA" id="ARBA00006767"/>
    </source>
</evidence>
<name>D1PLC1_9FIRM</name>
<feature type="compositionally biased region" description="Basic and acidic residues" evidence="5">
    <location>
        <begin position="123"/>
        <end position="146"/>
    </location>
</feature>
<evidence type="ECO:0000256" key="3">
    <source>
        <dbReference type="ARBA" id="ARBA00023274"/>
    </source>
</evidence>
<feature type="domain" description="S1 motif" evidence="6">
    <location>
        <begin position="6"/>
        <end position="74"/>
    </location>
</feature>
<dbReference type="eggNOG" id="COG1098">
    <property type="taxonomic scope" value="Bacteria"/>
</dbReference>
<dbReference type="OrthoDB" id="9810507at2"/>
<dbReference type="CDD" id="cd05692">
    <property type="entry name" value="S1_RPS1_repeat_hs4"/>
    <property type="match status" value="1"/>
</dbReference>
<dbReference type="PANTHER" id="PTHR10724:SF7">
    <property type="entry name" value="SMALL RIBOSOMAL SUBUNIT PROTEIN BS1C"/>
    <property type="match status" value="1"/>
</dbReference>
<evidence type="ECO:0000256" key="2">
    <source>
        <dbReference type="ARBA" id="ARBA00022980"/>
    </source>
</evidence>
<dbReference type="AlphaFoldDB" id="D1PLC1"/>
<dbReference type="PANTHER" id="PTHR10724">
    <property type="entry name" value="30S RIBOSOMAL PROTEIN S1"/>
    <property type="match status" value="1"/>
</dbReference>
<comment type="similarity">
    <text evidence="1">Belongs to the bacterial ribosomal protein bS1 family.</text>
</comment>
<accession>D1PLC1</accession>
<proteinExistence type="inferred from homology"/>
<sequence length="154" mass="16923">MALQVGDIVEGKVTGIKPFGAFVSLPEGKTGLVHISEVSYEFVQDLSAVLEDGQTVTVKVLSIAPDGKIALSIKRTQPAPERGSRSQQGGGARPAHRPKREEKPRVWQPKPAAPQGEMSFEDMMARYKSRSEEKIADLKRVTENHRGGYSRRRG</sequence>
<dbReference type="PROSITE" id="PS50126">
    <property type="entry name" value="S1"/>
    <property type="match status" value="1"/>
</dbReference>
<dbReference type="SMART" id="SM00316">
    <property type="entry name" value="S1"/>
    <property type="match status" value="1"/>
</dbReference>
<dbReference type="InterPro" id="IPR003029">
    <property type="entry name" value="S1_domain"/>
</dbReference>
<reference evidence="7" key="1">
    <citation type="submission" date="2009-12" db="EMBL/GenBank/DDBJ databases">
        <authorList>
            <person name="Weinstock G."/>
            <person name="Sodergren E."/>
            <person name="Clifton S."/>
            <person name="Fulton L."/>
            <person name="Fulton B."/>
            <person name="Courtney L."/>
            <person name="Fronick C."/>
            <person name="Harrison M."/>
            <person name="Strong C."/>
            <person name="Farmer C."/>
            <person name="Delahaunty K."/>
            <person name="Markovic C."/>
            <person name="Hall O."/>
            <person name="Minx P."/>
            <person name="Tomlinson C."/>
            <person name="Mitreva M."/>
            <person name="Nelson J."/>
            <person name="Hou S."/>
            <person name="Wollam A."/>
            <person name="Pepin K.H."/>
            <person name="Johnson M."/>
            <person name="Bhonagiri V."/>
            <person name="Nash W.E."/>
            <person name="Warren W."/>
            <person name="Chinwalla A."/>
            <person name="Mardis E.R."/>
            <person name="Wilson R.K."/>
        </authorList>
    </citation>
    <scope>NUCLEOTIDE SEQUENCE [LARGE SCALE GENOMIC DNA]</scope>
    <source>
        <strain evidence="7">DSM 15176</strain>
    </source>
</reference>
<dbReference type="RefSeq" id="WP_007046559.1">
    <property type="nucleotide sequence ID" value="NZ_GG704769.1"/>
</dbReference>
<protein>
    <submittedName>
        <fullName evidence="7">S1 RNA binding domain protein</fullName>
    </submittedName>
</protein>
<dbReference type="Gene3D" id="2.40.50.140">
    <property type="entry name" value="Nucleic acid-binding proteins"/>
    <property type="match status" value="1"/>
</dbReference>
<keyword evidence="8" id="KW-1185">Reference proteome</keyword>
<organism evidence="7 8">
    <name type="scientific">Subdoligranulum variabile DSM 15176</name>
    <dbReference type="NCBI Taxonomy" id="411471"/>
    <lineage>
        <taxon>Bacteria</taxon>
        <taxon>Bacillati</taxon>
        <taxon>Bacillota</taxon>
        <taxon>Clostridia</taxon>
        <taxon>Eubacteriales</taxon>
        <taxon>Oscillospiraceae</taxon>
        <taxon>Subdoligranulum</taxon>
    </lineage>
</organism>
<dbReference type="GO" id="GO:1990904">
    <property type="term" value="C:ribonucleoprotein complex"/>
    <property type="evidence" value="ECO:0007669"/>
    <property type="project" value="UniProtKB-KW"/>
</dbReference>
<dbReference type="InterPro" id="IPR012340">
    <property type="entry name" value="NA-bd_OB-fold"/>
</dbReference>
<evidence type="ECO:0000256" key="4">
    <source>
        <dbReference type="ARBA" id="ARBA00025604"/>
    </source>
</evidence>
<dbReference type="SUPFAM" id="SSF50249">
    <property type="entry name" value="Nucleic acid-binding proteins"/>
    <property type="match status" value="1"/>
</dbReference>